<gene>
    <name evidence="3" type="ORF">FHK87_18940</name>
</gene>
<name>A0A504JAW7_9FLAO</name>
<dbReference type="PROSITE" id="PS50293">
    <property type="entry name" value="TPR_REGION"/>
    <property type="match status" value="1"/>
</dbReference>
<protein>
    <submittedName>
        <fullName evidence="3">Serine hydrolase</fullName>
    </submittedName>
</protein>
<dbReference type="GO" id="GO:0016787">
    <property type="term" value="F:hydrolase activity"/>
    <property type="evidence" value="ECO:0007669"/>
    <property type="project" value="UniProtKB-KW"/>
</dbReference>
<dbReference type="EMBL" id="VFWZ01000006">
    <property type="protein sequence ID" value="TPN84039.1"/>
    <property type="molecule type" value="Genomic_DNA"/>
</dbReference>
<dbReference type="Gene3D" id="3.40.710.10">
    <property type="entry name" value="DD-peptidase/beta-lactamase superfamily"/>
    <property type="match status" value="1"/>
</dbReference>
<feature type="repeat" description="TPR" evidence="1">
    <location>
        <begin position="416"/>
        <end position="449"/>
    </location>
</feature>
<evidence type="ECO:0000313" key="4">
    <source>
        <dbReference type="Proteomes" id="UP000315540"/>
    </source>
</evidence>
<dbReference type="SUPFAM" id="SSF48452">
    <property type="entry name" value="TPR-like"/>
    <property type="match status" value="1"/>
</dbReference>
<dbReference type="InterPro" id="IPR050491">
    <property type="entry name" value="AmpC-like"/>
</dbReference>
<keyword evidence="1" id="KW-0802">TPR repeat</keyword>
<dbReference type="PANTHER" id="PTHR46825:SF9">
    <property type="entry name" value="BETA-LACTAMASE-RELATED DOMAIN-CONTAINING PROTEIN"/>
    <property type="match status" value="1"/>
</dbReference>
<comment type="caution">
    <text evidence="3">The sequence shown here is derived from an EMBL/GenBank/DDBJ whole genome shotgun (WGS) entry which is preliminary data.</text>
</comment>
<dbReference type="SMART" id="SM00028">
    <property type="entry name" value="TPR"/>
    <property type="match status" value="2"/>
</dbReference>
<feature type="domain" description="Beta-lactamase-related" evidence="2">
    <location>
        <begin position="34"/>
        <end position="271"/>
    </location>
</feature>
<dbReference type="PROSITE" id="PS50005">
    <property type="entry name" value="TPR"/>
    <property type="match status" value="1"/>
</dbReference>
<dbReference type="OrthoDB" id="9793489at2"/>
<dbReference type="Proteomes" id="UP000315540">
    <property type="component" value="Unassembled WGS sequence"/>
</dbReference>
<dbReference type="InterPro" id="IPR019734">
    <property type="entry name" value="TPR_rpt"/>
</dbReference>
<dbReference type="RefSeq" id="WP_140595347.1">
    <property type="nucleotide sequence ID" value="NZ_VFWZ01000006.1"/>
</dbReference>
<accession>A0A504JAW7</accession>
<evidence type="ECO:0000259" key="2">
    <source>
        <dbReference type="Pfam" id="PF00144"/>
    </source>
</evidence>
<dbReference type="Pfam" id="PF00144">
    <property type="entry name" value="Beta-lactamase"/>
    <property type="match status" value="1"/>
</dbReference>
<reference evidence="3 4" key="1">
    <citation type="submission" date="2019-06" db="EMBL/GenBank/DDBJ databases">
        <authorList>
            <person name="Meng X."/>
        </authorList>
    </citation>
    <scope>NUCLEOTIDE SEQUENCE [LARGE SCALE GENOMIC DNA]</scope>
    <source>
        <strain evidence="3 4">M625</strain>
    </source>
</reference>
<dbReference type="PANTHER" id="PTHR46825">
    <property type="entry name" value="D-ALANYL-D-ALANINE-CARBOXYPEPTIDASE/ENDOPEPTIDASE AMPH"/>
    <property type="match status" value="1"/>
</dbReference>
<evidence type="ECO:0000313" key="3">
    <source>
        <dbReference type="EMBL" id="TPN84039.1"/>
    </source>
</evidence>
<keyword evidence="4" id="KW-1185">Reference proteome</keyword>
<proteinExistence type="predicted"/>
<dbReference type="InterPro" id="IPR001466">
    <property type="entry name" value="Beta-lactam-related"/>
</dbReference>
<organism evidence="3 4">
    <name type="scientific">Aquimarina algicola</name>
    <dbReference type="NCBI Taxonomy" id="2589995"/>
    <lineage>
        <taxon>Bacteria</taxon>
        <taxon>Pseudomonadati</taxon>
        <taxon>Bacteroidota</taxon>
        <taxon>Flavobacteriia</taxon>
        <taxon>Flavobacteriales</taxon>
        <taxon>Flavobacteriaceae</taxon>
        <taxon>Aquimarina</taxon>
    </lineage>
</organism>
<dbReference type="AlphaFoldDB" id="A0A504JAW7"/>
<evidence type="ECO:0000256" key="1">
    <source>
        <dbReference type="PROSITE-ProRule" id="PRU00339"/>
    </source>
</evidence>
<dbReference type="InterPro" id="IPR011990">
    <property type="entry name" value="TPR-like_helical_dom_sf"/>
</dbReference>
<dbReference type="Gene3D" id="1.25.40.10">
    <property type="entry name" value="Tetratricopeptide repeat domain"/>
    <property type="match status" value="1"/>
</dbReference>
<dbReference type="SUPFAM" id="SSF56601">
    <property type="entry name" value="beta-lactamase/transpeptidase-like"/>
    <property type="match status" value="1"/>
</dbReference>
<keyword evidence="3" id="KW-0378">Hydrolase</keyword>
<dbReference type="InterPro" id="IPR012338">
    <property type="entry name" value="Beta-lactam/transpept-like"/>
</dbReference>
<sequence length="464" mass="53424">MNKYIILILSLSFLGYCKAQKQETQPFLNYSKTIDSLMQISYERGIFNGNVLVTRNDSLVYQKSFGYTDGSGQTELTKKTIFSPGSIAKEFVAVSIMMLIEKGDLQLDDKLSQFDLGLPAWSEKVTIKHLLNYVSGIPQIDYDTVKNEEDILKGLQLLPNLLFEPGTDFKYNNNSIFLQKRIIENVTKTTFQEFVKENIINPLKMTDVGFDLGYDYPNRARSFDVHKQNAAESIPSKGWLWVSIGDLNKWITALHNNKLISKESLETLLQNQYFKGQKCILGSSDDLFTIHMHGGQFYQFEAAFISEFKNDLNIILMSNNKSKSFEIIESVYNIMKGKPFRLSKKSIYRQIRSKCHENIALGIQYYYDLKKNNLDIYSFENPNELNALGYDLLSSKKMNESIKIFKLAVSEFPDNANLYDSLGEAYYTNKQYDLALLNYKKSLTLNPKNTNAEKMMEKIKKHSK</sequence>